<reference evidence="1 2" key="1">
    <citation type="submission" date="2024-01" db="EMBL/GenBank/DDBJ databases">
        <title>A telomere-to-telomere, gap-free genome of sweet tea (Lithocarpus litseifolius).</title>
        <authorList>
            <person name="Zhou J."/>
        </authorList>
    </citation>
    <scope>NUCLEOTIDE SEQUENCE [LARGE SCALE GENOMIC DNA]</scope>
    <source>
        <strain evidence="1">Zhou-2022a</strain>
        <tissue evidence="1">Leaf</tissue>
    </source>
</reference>
<accession>A0AAW2CY39</accession>
<keyword evidence="2" id="KW-1185">Reference proteome</keyword>
<proteinExistence type="predicted"/>
<dbReference type="Proteomes" id="UP001459277">
    <property type="component" value="Unassembled WGS sequence"/>
</dbReference>
<name>A0AAW2CY39_9ROSI</name>
<dbReference type="AlphaFoldDB" id="A0AAW2CY39"/>
<gene>
    <name evidence="1" type="ORF">SO802_016765</name>
</gene>
<organism evidence="1 2">
    <name type="scientific">Lithocarpus litseifolius</name>
    <dbReference type="NCBI Taxonomy" id="425828"/>
    <lineage>
        <taxon>Eukaryota</taxon>
        <taxon>Viridiplantae</taxon>
        <taxon>Streptophyta</taxon>
        <taxon>Embryophyta</taxon>
        <taxon>Tracheophyta</taxon>
        <taxon>Spermatophyta</taxon>
        <taxon>Magnoliopsida</taxon>
        <taxon>eudicotyledons</taxon>
        <taxon>Gunneridae</taxon>
        <taxon>Pentapetalae</taxon>
        <taxon>rosids</taxon>
        <taxon>fabids</taxon>
        <taxon>Fagales</taxon>
        <taxon>Fagaceae</taxon>
        <taxon>Lithocarpus</taxon>
    </lineage>
</organism>
<comment type="caution">
    <text evidence="1">The sequence shown here is derived from an EMBL/GenBank/DDBJ whole genome shotgun (WGS) entry which is preliminary data.</text>
</comment>
<sequence length="78" mass="9084">MVLLQMVALLALVWQFVITGALFWQHQAKFCQLLSLPRLLKLWHCKMHLKRSGNRAAHELARAARIFGVSQVWKAQFQ</sequence>
<evidence type="ECO:0000313" key="2">
    <source>
        <dbReference type="Proteomes" id="UP001459277"/>
    </source>
</evidence>
<evidence type="ECO:0000313" key="1">
    <source>
        <dbReference type="EMBL" id="KAL0002984.1"/>
    </source>
</evidence>
<protein>
    <recommendedName>
        <fullName evidence="3">RNase H type-1 domain-containing protein</fullName>
    </recommendedName>
</protein>
<evidence type="ECO:0008006" key="3">
    <source>
        <dbReference type="Google" id="ProtNLM"/>
    </source>
</evidence>
<dbReference type="EMBL" id="JAZDWU010000005">
    <property type="protein sequence ID" value="KAL0002984.1"/>
    <property type="molecule type" value="Genomic_DNA"/>
</dbReference>